<protein>
    <submittedName>
        <fullName evidence="1">Uncharacterized protein</fullName>
    </submittedName>
</protein>
<dbReference type="EMBL" id="CP031305">
    <property type="protein sequence ID" value="QCC55104.1"/>
    <property type="molecule type" value="Genomic_DNA"/>
</dbReference>
<proteinExistence type="predicted"/>
<dbReference type="Proteomes" id="UP000296822">
    <property type="component" value="Chromosome"/>
</dbReference>
<evidence type="ECO:0000313" key="1">
    <source>
        <dbReference type="EMBL" id="QCC55104.1"/>
    </source>
</evidence>
<sequence>MCLSHSPGCLNTLLRRATLQRSTPYAGLMMLLALQDFRRNLIRHGVPSAPDGRGARAHV</sequence>
<evidence type="ECO:0000313" key="2">
    <source>
        <dbReference type="Proteomes" id="UP000296822"/>
    </source>
</evidence>
<reference evidence="1 2" key="1">
    <citation type="journal article" date="2019" name="Nat. Commun.">
        <title>A new type of DNA phosphorothioation-based antiviral system in archaea.</title>
        <authorList>
            <person name="Xiong L."/>
            <person name="Liu S."/>
            <person name="Chen S."/>
            <person name="Xiao Y."/>
            <person name="Zhu B."/>
            <person name="Gao Y."/>
            <person name="Zhang Y."/>
            <person name="Chen B."/>
            <person name="Luo J."/>
            <person name="Deng Z."/>
            <person name="Chen X."/>
            <person name="Wang L."/>
            <person name="Chen S."/>
        </authorList>
    </citation>
    <scope>NUCLEOTIDE SEQUENCE [LARGE SCALE GENOMIC DNA]</scope>
    <source>
        <strain evidence="1 2">JCM 10635</strain>
    </source>
</reference>
<organism evidence="1 2">
    <name type="scientific">Natronorubrum bangense</name>
    <dbReference type="NCBI Taxonomy" id="61858"/>
    <lineage>
        <taxon>Archaea</taxon>
        <taxon>Methanobacteriati</taxon>
        <taxon>Methanobacteriota</taxon>
        <taxon>Stenosarchaea group</taxon>
        <taxon>Halobacteria</taxon>
        <taxon>Halobacteriales</taxon>
        <taxon>Natrialbaceae</taxon>
        <taxon>Natronorubrum</taxon>
    </lineage>
</organism>
<dbReference type="AlphaFoldDB" id="A0A4D6HLM9"/>
<dbReference type="KEGG" id="nbg:DV706_11870"/>
<gene>
    <name evidence="1" type="ORF">DV706_11870</name>
</gene>
<name>A0A4D6HLM9_9EURY</name>
<accession>A0A4D6HLM9</accession>